<name>A0ABW1J915_9PSEU</name>
<dbReference type="Pfam" id="PF00712">
    <property type="entry name" value="DNA_pol3_beta"/>
    <property type="match status" value="1"/>
</dbReference>
<evidence type="ECO:0000256" key="5">
    <source>
        <dbReference type="ARBA" id="ARBA00022695"/>
    </source>
</evidence>
<keyword evidence="4 9" id="KW-0808">Transferase</keyword>
<evidence type="ECO:0000256" key="2">
    <source>
        <dbReference type="ARBA" id="ARBA00010752"/>
    </source>
</evidence>
<keyword evidence="5 9" id="KW-0548">Nucleotidyltransferase</keyword>
<dbReference type="NCBIfam" id="TIGR00663">
    <property type="entry name" value="dnan"/>
    <property type="match status" value="1"/>
</dbReference>
<dbReference type="InterPro" id="IPR022634">
    <property type="entry name" value="DNA_polIII_beta_N"/>
</dbReference>
<comment type="subcellular location">
    <subcellularLocation>
        <location evidence="1 9">Cytoplasm</location>
    </subcellularLocation>
</comment>
<keyword evidence="6 9" id="KW-0235">DNA replication</keyword>
<comment type="similarity">
    <text evidence="2 9">Belongs to the beta sliding clamp family.</text>
</comment>
<evidence type="ECO:0000256" key="4">
    <source>
        <dbReference type="ARBA" id="ARBA00022679"/>
    </source>
</evidence>
<reference evidence="14" key="1">
    <citation type="journal article" date="2019" name="Int. J. Syst. Evol. Microbiol.">
        <title>The Global Catalogue of Microorganisms (GCM) 10K type strain sequencing project: providing services to taxonomists for standard genome sequencing and annotation.</title>
        <authorList>
            <consortium name="The Broad Institute Genomics Platform"/>
            <consortium name="The Broad Institute Genome Sequencing Center for Infectious Disease"/>
            <person name="Wu L."/>
            <person name="Ma J."/>
        </authorList>
    </citation>
    <scope>NUCLEOTIDE SEQUENCE [LARGE SCALE GENOMIC DNA]</scope>
    <source>
        <strain evidence="14">CCM 8391</strain>
    </source>
</reference>
<dbReference type="GO" id="GO:0003887">
    <property type="term" value="F:DNA-directed DNA polymerase activity"/>
    <property type="evidence" value="ECO:0007669"/>
    <property type="project" value="UniProtKB-EC"/>
</dbReference>
<dbReference type="Pfam" id="PF02768">
    <property type="entry name" value="DNA_pol3_beta_3"/>
    <property type="match status" value="1"/>
</dbReference>
<evidence type="ECO:0000259" key="11">
    <source>
        <dbReference type="Pfam" id="PF02767"/>
    </source>
</evidence>
<dbReference type="PANTHER" id="PTHR30478:SF0">
    <property type="entry name" value="BETA SLIDING CLAMP"/>
    <property type="match status" value="1"/>
</dbReference>
<keyword evidence="8" id="KW-0238">DNA-binding</keyword>
<keyword evidence="3 9" id="KW-0963">Cytoplasm</keyword>
<dbReference type="InterPro" id="IPR022635">
    <property type="entry name" value="DNA_polIII_beta_C"/>
</dbReference>
<keyword evidence="14" id="KW-1185">Reference proteome</keyword>
<dbReference type="CDD" id="cd00140">
    <property type="entry name" value="beta_clamp"/>
    <property type="match status" value="1"/>
</dbReference>
<dbReference type="Proteomes" id="UP001596302">
    <property type="component" value="Unassembled WGS sequence"/>
</dbReference>
<evidence type="ECO:0000313" key="13">
    <source>
        <dbReference type="EMBL" id="MFC5996906.1"/>
    </source>
</evidence>
<dbReference type="Pfam" id="PF02767">
    <property type="entry name" value="DNA_pol3_beta_2"/>
    <property type="match status" value="1"/>
</dbReference>
<gene>
    <name evidence="13" type="primary">dnaN</name>
    <name evidence="13" type="ORF">ACFQE5_22100</name>
</gene>
<comment type="subunit">
    <text evidence="9">Forms a ring-shaped head-to-tail homodimer around DNA.</text>
</comment>
<dbReference type="Gene3D" id="3.10.150.10">
    <property type="entry name" value="DNA Polymerase III, subunit A, domain 2"/>
    <property type="match status" value="3"/>
</dbReference>
<feature type="domain" description="DNA polymerase III beta sliding clamp central" evidence="11">
    <location>
        <begin position="129"/>
        <end position="240"/>
    </location>
</feature>
<evidence type="ECO:0000256" key="6">
    <source>
        <dbReference type="ARBA" id="ARBA00022705"/>
    </source>
</evidence>
<sequence>MTGLIVSAADLHEAAGWAARAVATRPHVPVLGGLLIEVADDKLTVSGYDYETCLSATISATVTTPGRLLVSARLLSDVAAKLGKQSNVEITADGARLTVREGRSEWRLPLLPVEDYPQLPGLGESVGTVDAGVLRAAVAAVVPAAGRDDSLPMLTGVRVESDGDRIALAATDRFRLATTTIGWSPAGEASLELLVTPRLLDAAVKATPSGPLAVHHDGGNLGFATESHRLVGRLLDVEFPRWRQLLPTDLSRYAVVDTAGLAEAAAKVAVVTDRVAQVRLAVDTDRIVVSAGGDDTGSAQADTLVHELVGDPIIVGVNPAYLADALKACGAERVRVCFGANPNRPMLLLPDSDDSAHRHLLMPVRLAEQGRAAA</sequence>
<evidence type="ECO:0000256" key="7">
    <source>
        <dbReference type="ARBA" id="ARBA00022932"/>
    </source>
</evidence>
<organism evidence="13 14">
    <name type="scientific">Pseudonocardia hispaniensis</name>
    <dbReference type="NCBI Taxonomy" id="904933"/>
    <lineage>
        <taxon>Bacteria</taxon>
        <taxon>Bacillati</taxon>
        <taxon>Actinomycetota</taxon>
        <taxon>Actinomycetes</taxon>
        <taxon>Pseudonocardiales</taxon>
        <taxon>Pseudonocardiaceae</taxon>
        <taxon>Pseudonocardia</taxon>
    </lineage>
</organism>
<dbReference type="SMART" id="SM00480">
    <property type="entry name" value="POL3Bc"/>
    <property type="match status" value="1"/>
</dbReference>
<proteinExistence type="inferred from homology"/>
<accession>A0ABW1J915</accession>
<evidence type="ECO:0000259" key="10">
    <source>
        <dbReference type="Pfam" id="PF00712"/>
    </source>
</evidence>
<keyword evidence="7 9" id="KW-0239">DNA-directed DNA polymerase</keyword>
<feature type="domain" description="DNA polymerase III beta sliding clamp N-terminal" evidence="10">
    <location>
        <begin position="4"/>
        <end position="120"/>
    </location>
</feature>
<dbReference type="InterPro" id="IPR046938">
    <property type="entry name" value="DNA_clamp_sf"/>
</dbReference>
<evidence type="ECO:0000256" key="3">
    <source>
        <dbReference type="ARBA" id="ARBA00022490"/>
    </source>
</evidence>
<evidence type="ECO:0000256" key="9">
    <source>
        <dbReference type="PIRNR" id="PIRNR000804"/>
    </source>
</evidence>
<comment type="caution">
    <text evidence="13">The sequence shown here is derived from an EMBL/GenBank/DDBJ whole genome shotgun (WGS) entry which is preliminary data.</text>
</comment>
<dbReference type="InterPro" id="IPR001001">
    <property type="entry name" value="DNA_polIII_beta"/>
</dbReference>
<evidence type="ECO:0000313" key="14">
    <source>
        <dbReference type="Proteomes" id="UP001596302"/>
    </source>
</evidence>
<dbReference type="SUPFAM" id="SSF55979">
    <property type="entry name" value="DNA clamp"/>
    <property type="match status" value="3"/>
</dbReference>
<evidence type="ECO:0000259" key="12">
    <source>
        <dbReference type="Pfam" id="PF02768"/>
    </source>
</evidence>
<dbReference type="PANTHER" id="PTHR30478">
    <property type="entry name" value="DNA POLYMERASE III SUBUNIT BETA"/>
    <property type="match status" value="1"/>
</dbReference>
<dbReference type="RefSeq" id="WP_379587773.1">
    <property type="nucleotide sequence ID" value="NZ_JBHSQW010000044.1"/>
</dbReference>
<evidence type="ECO:0000256" key="1">
    <source>
        <dbReference type="ARBA" id="ARBA00004496"/>
    </source>
</evidence>
<evidence type="ECO:0000256" key="8">
    <source>
        <dbReference type="ARBA" id="ARBA00023125"/>
    </source>
</evidence>
<dbReference type="PIRSF" id="PIRSF000804">
    <property type="entry name" value="DNA_pol_III_b"/>
    <property type="match status" value="1"/>
</dbReference>
<dbReference type="InterPro" id="IPR022637">
    <property type="entry name" value="DNA_polIII_beta_cen"/>
</dbReference>
<protein>
    <recommendedName>
        <fullName evidence="9">Beta sliding clamp</fullName>
    </recommendedName>
</protein>
<feature type="domain" description="DNA polymerase III beta sliding clamp C-terminal" evidence="12">
    <location>
        <begin position="243"/>
        <end position="365"/>
    </location>
</feature>
<dbReference type="EMBL" id="JBHSQW010000044">
    <property type="protein sequence ID" value="MFC5996906.1"/>
    <property type="molecule type" value="Genomic_DNA"/>
</dbReference>
<comment type="function">
    <text evidence="9">Confers DNA tethering and processivity to DNA polymerases and other proteins. Acts as a clamp, forming a ring around DNA (a reaction catalyzed by the clamp-loading complex) which diffuses in an ATP-independent manner freely and bidirectionally along dsDNA. Initially characterized for its ability to contact the catalytic subunit of DNA polymerase III (Pol III), a complex, multichain enzyme responsible for most of the replicative synthesis in bacteria; Pol III exhibits 3'-5' exonuclease proofreading activity. The beta chain is required for initiation of replication as well as for processivity of DNA replication.</text>
</comment>